<sequence length="202" mass="22794">MADTRIITISREYGSGGREIGEMVAKRLGVPFYDKVLIDMIAQESGMAAGYVEEASEKMTTAQAFNISTLGYYSVSPIIENVQVIGEDVFIAQSRIIKELAEKESCVIVGRCADYILRERDDVLNVFVHADYESRKKRAIEEYGIEEKKVANVIKRSDKARAKHYSFYCERKWGNVDNYHLMVDSGKLGVDKCVDLIIDATK</sequence>
<proteinExistence type="predicted"/>
<evidence type="ECO:0000313" key="2">
    <source>
        <dbReference type="Proteomes" id="UP001516588"/>
    </source>
</evidence>
<dbReference type="Proteomes" id="UP001516588">
    <property type="component" value="Unassembled WGS sequence"/>
</dbReference>
<keyword evidence="2" id="KW-1185">Reference proteome</keyword>
<organism evidence="1 2">
    <name type="scientific">Gallibacter intestinalis</name>
    <dbReference type="NCBI Taxonomy" id="2779356"/>
    <lineage>
        <taxon>Bacteria</taxon>
        <taxon>Bacillati</taxon>
        <taxon>Bacillota</taxon>
        <taxon>Clostridia</taxon>
        <taxon>Eubacteriales</taxon>
        <taxon>Eubacteriaceae</taxon>
        <taxon>Gallibacter</taxon>
    </lineage>
</organism>
<dbReference type="InterPro" id="IPR027417">
    <property type="entry name" value="P-loop_NTPase"/>
</dbReference>
<accession>A0ABR9QW10</accession>
<protein>
    <submittedName>
        <fullName evidence="1">Cytidylate kinase-like family protein</fullName>
    </submittedName>
</protein>
<dbReference type="EMBL" id="JADCKA010000002">
    <property type="protein sequence ID" value="MBE5035063.1"/>
    <property type="molecule type" value="Genomic_DNA"/>
</dbReference>
<evidence type="ECO:0000313" key="1">
    <source>
        <dbReference type="EMBL" id="MBE5035063.1"/>
    </source>
</evidence>
<reference evidence="1 2" key="1">
    <citation type="submission" date="2020-10" db="EMBL/GenBank/DDBJ databases">
        <title>ChiBAC.</title>
        <authorList>
            <person name="Zenner C."/>
            <person name="Hitch T.C.A."/>
            <person name="Clavel T."/>
        </authorList>
    </citation>
    <scope>NUCLEOTIDE SEQUENCE [LARGE SCALE GENOMIC DNA]</scope>
    <source>
        <strain evidence="1 2">DSM 108706</strain>
    </source>
</reference>
<dbReference type="Gene3D" id="3.40.50.300">
    <property type="entry name" value="P-loop containing nucleotide triphosphate hydrolases"/>
    <property type="match status" value="1"/>
</dbReference>
<gene>
    <name evidence="1" type="ORF">INF20_02065</name>
</gene>
<dbReference type="Pfam" id="PF13189">
    <property type="entry name" value="Cytidylate_kin2"/>
    <property type="match status" value="1"/>
</dbReference>
<name>A0ABR9QW10_9FIRM</name>
<dbReference type="RefSeq" id="WP_226384731.1">
    <property type="nucleotide sequence ID" value="NZ_JADCKA010000002.1"/>
</dbReference>
<comment type="caution">
    <text evidence="1">The sequence shown here is derived from an EMBL/GenBank/DDBJ whole genome shotgun (WGS) entry which is preliminary data.</text>
</comment>
<dbReference type="SUPFAM" id="SSF52540">
    <property type="entry name" value="P-loop containing nucleoside triphosphate hydrolases"/>
    <property type="match status" value="1"/>
</dbReference>